<feature type="domain" description="Rieske" evidence="5">
    <location>
        <begin position="395"/>
        <end position="440"/>
    </location>
</feature>
<dbReference type="InterPro" id="IPR006076">
    <property type="entry name" value="FAD-dep_OxRdtase"/>
</dbReference>
<organism evidence="6 7">
    <name type="scientific">Candidatus Galacturonatibacter soehngenii</name>
    <dbReference type="NCBI Taxonomy" id="2307010"/>
    <lineage>
        <taxon>Bacteria</taxon>
        <taxon>Bacillati</taxon>
        <taxon>Bacillota</taxon>
        <taxon>Clostridia</taxon>
        <taxon>Lachnospirales</taxon>
        <taxon>Lachnospiraceae</taxon>
        <taxon>Candidatus Galacturonatibacter</taxon>
    </lineage>
</organism>
<accession>A0A7V7QLA6</accession>
<dbReference type="GO" id="GO:0051537">
    <property type="term" value="F:2 iron, 2 sulfur cluster binding"/>
    <property type="evidence" value="ECO:0007669"/>
    <property type="project" value="UniProtKB-KW"/>
</dbReference>
<dbReference type="PROSITE" id="PS51296">
    <property type="entry name" value="RIESKE"/>
    <property type="match status" value="1"/>
</dbReference>
<dbReference type="InterPro" id="IPR036188">
    <property type="entry name" value="FAD/NAD-bd_sf"/>
</dbReference>
<dbReference type="GO" id="GO:0016705">
    <property type="term" value="F:oxidoreductase activity, acting on paired donors, with incorporation or reduction of molecular oxygen"/>
    <property type="evidence" value="ECO:0007669"/>
    <property type="project" value="UniProtKB-ARBA"/>
</dbReference>
<dbReference type="GO" id="GO:0004497">
    <property type="term" value="F:monooxygenase activity"/>
    <property type="evidence" value="ECO:0007669"/>
    <property type="project" value="UniProtKB-ARBA"/>
</dbReference>
<reference evidence="6 7" key="1">
    <citation type="submission" date="2019-09" db="EMBL/GenBank/DDBJ databases">
        <authorList>
            <person name="Valk L.C."/>
        </authorList>
    </citation>
    <scope>NUCLEOTIDE SEQUENCE [LARGE SCALE GENOMIC DNA]</scope>
    <source>
        <strain evidence="6">GalUA</strain>
    </source>
</reference>
<evidence type="ECO:0000256" key="4">
    <source>
        <dbReference type="ARBA" id="ARBA00023014"/>
    </source>
</evidence>
<dbReference type="InterPro" id="IPR036922">
    <property type="entry name" value="Rieske_2Fe-2S_sf"/>
</dbReference>
<dbReference type="InterPro" id="IPR017941">
    <property type="entry name" value="Rieske_2Fe-2S"/>
</dbReference>
<dbReference type="Proteomes" id="UP000461768">
    <property type="component" value="Unassembled WGS sequence"/>
</dbReference>
<evidence type="ECO:0000256" key="3">
    <source>
        <dbReference type="ARBA" id="ARBA00023004"/>
    </source>
</evidence>
<dbReference type="SUPFAM" id="SSF51971">
    <property type="entry name" value="Nucleotide-binding domain"/>
    <property type="match status" value="1"/>
</dbReference>
<keyword evidence="7" id="KW-1185">Reference proteome</keyword>
<dbReference type="OrthoDB" id="9767869at2"/>
<keyword evidence="1" id="KW-0001">2Fe-2S</keyword>
<sequence length="440" mass="49536">MVVVIMNASVWTNNSNVTEFNSLQQDIKTNVLIIGGGLAGILCAYMLKQAGVEYTLVEADRICSGITKNTTAKITSQHGLIYDKLIRKFDTEAARLYLQANEEALNKYKELCHNIDCDFEIKDAYTYTLEDNNKIEKEIAALKETGYAAQREDMLSLPFTVTGAVKFPNQAQFNPLKFIASIVKELNIYERTTVRELIGTTAVTDYGKITADKIIVATHFPFINKHGSYFLKMYQHRSYVIALENATDVNGMYVDEAKKGMSFRNYENLLLIGGGDHRTGKKGGNFEELESFAKQHYPNAQIKYRWATQDCMTLDGIAYIGRYSARTTNMYVATGFNKWGMTSSMVSAMLLCDLVQGKENPYEKVFSPSRTILRPQLAVNGFEAVVNLLTPTFKRCPHLGCALKWNPIEHTWDCPCHGSRFTKEGQLIDNPATSDLKIKN</sequence>
<dbReference type="Gene3D" id="3.50.50.60">
    <property type="entry name" value="FAD/NAD(P)-binding domain"/>
    <property type="match status" value="1"/>
</dbReference>
<comment type="caution">
    <text evidence="6">The sequence shown here is derived from an EMBL/GenBank/DDBJ whole genome shotgun (WGS) entry which is preliminary data.</text>
</comment>
<reference evidence="6 7" key="2">
    <citation type="submission" date="2020-02" db="EMBL/GenBank/DDBJ databases">
        <title>Candidatus Galacturonibacter soehngenii shows hetero-acetogenic catabolism of galacturonic acid but lacks a canonical carbon monoxide dehydrogenase/acetyl-CoA synthase complex.</title>
        <authorList>
            <person name="Diender M."/>
            <person name="Stouten G.R."/>
            <person name="Petersen J.F."/>
            <person name="Nielsen P.H."/>
            <person name="Dueholm M.S."/>
            <person name="Pronk J.T."/>
            <person name="Van Loosdrecht M.C.M."/>
        </authorList>
    </citation>
    <scope>NUCLEOTIDE SEQUENCE [LARGE SCALE GENOMIC DNA]</scope>
    <source>
        <strain evidence="6">GalUA</strain>
    </source>
</reference>
<evidence type="ECO:0000259" key="5">
    <source>
        <dbReference type="PROSITE" id="PS51296"/>
    </source>
</evidence>
<dbReference type="AlphaFoldDB" id="A0A7V7QLA6"/>
<dbReference type="Gene3D" id="2.102.10.10">
    <property type="entry name" value="Rieske [2Fe-2S] iron-sulphur domain"/>
    <property type="match status" value="1"/>
</dbReference>
<gene>
    <name evidence="6" type="ORF">F7O84_12500</name>
</gene>
<dbReference type="SUPFAM" id="SSF50022">
    <property type="entry name" value="ISP domain"/>
    <property type="match status" value="1"/>
</dbReference>
<proteinExistence type="predicted"/>
<dbReference type="GO" id="GO:0005737">
    <property type="term" value="C:cytoplasm"/>
    <property type="evidence" value="ECO:0007669"/>
    <property type="project" value="TreeGrafter"/>
</dbReference>
<dbReference type="Gene3D" id="3.30.9.10">
    <property type="entry name" value="D-Amino Acid Oxidase, subunit A, domain 2"/>
    <property type="match status" value="1"/>
</dbReference>
<protein>
    <submittedName>
        <fullName evidence="6">FAD-dependent oxidoreductase</fullName>
    </submittedName>
</protein>
<evidence type="ECO:0000313" key="7">
    <source>
        <dbReference type="Proteomes" id="UP000461768"/>
    </source>
</evidence>
<dbReference type="PANTHER" id="PTHR13847">
    <property type="entry name" value="SARCOSINE DEHYDROGENASE-RELATED"/>
    <property type="match status" value="1"/>
</dbReference>
<dbReference type="PANTHER" id="PTHR13847:SF274">
    <property type="entry name" value="RIESKE 2FE-2S IRON-SULFUR PROTEIN YHFW-RELATED"/>
    <property type="match status" value="1"/>
</dbReference>
<dbReference type="Pfam" id="PF01266">
    <property type="entry name" value="DAO"/>
    <property type="match status" value="1"/>
</dbReference>
<dbReference type="Pfam" id="PF00355">
    <property type="entry name" value="Rieske"/>
    <property type="match status" value="1"/>
</dbReference>
<dbReference type="GO" id="GO:0046872">
    <property type="term" value="F:metal ion binding"/>
    <property type="evidence" value="ECO:0007669"/>
    <property type="project" value="UniProtKB-KW"/>
</dbReference>
<dbReference type="EMBL" id="WAGX01000005">
    <property type="protein sequence ID" value="KAB1438762.1"/>
    <property type="molecule type" value="Genomic_DNA"/>
</dbReference>
<keyword evidence="2" id="KW-0479">Metal-binding</keyword>
<name>A0A7V7QLA6_9FIRM</name>
<evidence type="ECO:0000313" key="6">
    <source>
        <dbReference type="EMBL" id="KAB1438762.1"/>
    </source>
</evidence>
<evidence type="ECO:0000256" key="2">
    <source>
        <dbReference type="ARBA" id="ARBA00022723"/>
    </source>
</evidence>
<keyword evidence="3" id="KW-0408">Iron</keyword>
<evidence type="ECO:0000256" key="1">
    <source>
        <dbReference type="ARBA" id="ARBA00022714"/>
    </source>
</evidence>
<keyword evidence="4" id="KW-0411">Iron-sulfur</keyword>